<evidence type="ECO:0000256" key="5">
    <source>
        <dbReference type="ARBA" id="ARBA00022840"/>
    </source>
</evidence>
<evidence type="ECO:0000256" key="4">
    <source>
        <dbReference type="ARBA" id="ARBA00022777"/>
    </source>
</evidence>
<dbReference type="InterPro" id="IPR036371">
    <property type="entry name" value="TPK_B1-bd_sf"/>
</dbReference>
<dbReference type="GO" id="GO:0016301">
    <property type="term" value="F:kinase activity"/>
    <property type="evidence" value="ECO:0007669"/>
    <property type="project" value="UniProtKB-KW"/>
</dbReference>
<name>A0A7S3UBY4_9CHLO</name>
<evidence type="ECO:0000259" key="7">
    <source>
        <dbReference type="SMART" id="SM00983"/>
    </source>
</evidence>
<keyword evidence="5" id="KW-0067">ATP-binding</keyword>
<dbReference type="InterPro" id="IPR007371">
    <property type="entry name" value="TPK_catalytic"/>
</dbReference>
<dbReference type="SUPFAM" id="SSF63999">
    <property type="entry name" value="Thiamin pyrophosphokinase, catalytic domain"/>
    <property type="match status" value="1"/>
</dbReference>
<dbReference type="Gene3D" id="3.40.50.10240">
    <property type="entry name" value="Thiamin pyrophosphokinase, catalytic domain"/>
    <property type="match status" value="1"/>
</dbReference>
<dbReference type="CDD" id="cd07995">
    <property type="entry name" value="TPK"/>
    <property type="match status" value="1"/>
</dbReference>
<dbReference type="GO" id="GO:0005524">
    <property type="term" value="F:ATP binding"/>
    <property type="evidence" value="ECO:0007669"/>
    <property type="project" value="UniProtKB-KW"/>
</dbReference>
<dbReference type="GO" id="GO:0009229">
    <property type="term" value="P:thiamine diphosphate biosynthetic process"/>
    <property type="evidence" value="ECO:0007669"/>
    <property type="project" value="InterPro"/>
</dbReference>
<evidence type="ECO:0000256" key="1">
    <source>
        <dbReference type="ARBA" id="ARBA00013245"/>
    </source>
</evidence>
<dbReference type="PANTHER" id="PTHR13622">
    <property type="entry name" value="THIAMIN PYROPHOSPHOKINASE"/>
    <property type="match status" value="1"/>
</dbReference>
<protein>
    <recommendedName>
        <fullName evidence="1">thiamine diphosphokinase</fullName>
        <ecNumber evidence="1">2.7.6.2</ecNumber>
    </recommendedName>
</protein>
<dbReference type="AlphaFoldDB" id="A0A7S3UBY4"/>
<gene>
    <name evidence="8" type="ORF">PSAL00342_LOCUS3427</name>
</gene>
<comment type="function">
    <text evidence="6">Catalyzes the phosphorylation of thiamine to thiamine pyrophosphate (TPP). TPP is an active cofactor for enzymes involved in glycolysis and energy production. Plant leaves require high levels of TPP for photosynthesis and carbohydrate metabolism.</text>
</comment>
<organism evidence="8">
    <name type="scientific">Picocystis salinarum</name>
    <dbReference type="NCBI Taxonomy" id="88271"/>
    <lineage>
        <taxon>Eukaryota</taxon>
        <taxon>Viridiplantae</taxon>
        <taxon>Chlorophyta</taxon>
        <taxon>Picocystophyceae</taxon>
        <taxon>Picocystales</taxon>
        <taxon>Picocystaceae</taxon>
        <taxon>Picocystis</taxon>
    </lineage>
</organism>
<keyword evidence="3" id="KW-0547">Nucleotide-binding</keyword>
<sequence length="199" mass="21927">MRSKSEKEAREEVMPDAIVGDLDSIREDVKLYYQQRNVLVSDQSEDQDSTDLMKSLKFVQDEMEKKGCGTNEYTVAVLGAFGGRLDHVLGHLNLLYQYQDMDLVLLDNCSLAMLIRGGKTTIDIDEECEGPTCGLIPLGGGETRATTTGLIWNLDKDTHVLQIGGLISSCNKIDGKVVTVDADGPLLWTSELRGDDHCD</sequence>
<dbReference type="EC" id="2.7.6.2" evidence="1"/>
<dbReference type="EMBL" id="HBIS01003784">
    <property type="protein sequence ID" value="CAE0609608.1"/>
    <property type="molecule type" value="Transcribed_RNA"/>
</dbReference>
<dbReference type="GO" id="GO:0004788">
    <property type="term" value="F:thiamine diphosphokinase activity"/>
    <property type="evidence" value="ECO:0007669"/>
    <property type="project" value="UniProtKB-EC"/>
</dbReference>
<feature type="domain" description="Thiamin pyrophosphokinase thiamin-binding" evidence="7">
    <location>
        <begin position="118"/>
        <end position="186"/>
    </location>
</feature>
<dbReference type="PANTHER" id="PTHR13622:SF8">
    <property type="entry name" value="THIAMIN PYROPHOSPHOKINASE 1"/>
    <property type="match status" value="1"/>
</dbReference>
<evidence type="ECO:0000256" key="3">
    <source>
        <dbReference type="ARBA" id="ARBA00022741"/>
    </source>
</evidence>
<dbReference type="Pfam" id="PF04263">
    <property type="entry name" value="TPK_catalytic"/>
    <property type="match status" value="1"/>
</dbReference>
<dbReference type="InterPro" id="IPR036759">
    <property type="entry name" value="TPK_catalytic_sf"/>
</dbReference>
<dbReference type="SMART" id="SM00983">
    <property type="entry name" value="TPK_B1_binding"/>
    <property type="match status" value="1"/>
</dbReference>
<proteinExistence type="predicted"/>
<dbReference type="FunFam" id="2.60.120.320:FF:000001">
    <property type="entry name" value="Thiamine pyrophosphokinase"/>
    <property type="match status" value="1"/>
</dbReference>
<keyword evidence="2" id="KW-0808">Transferase</keyword>
<evidence type="ECO:0000256" key="2">
    <source>
        <dbReference type="ARBA" id="ARBA00022679"/>
    </source>
</evidence>
<reference evidence="8" key="1">
    <citation type="submission" date="2021-01" db="EMBL/GenBank/DDBJ databases">
        <authorList>
            <person name="Corre E."/>
            <person name="Pelletier E."/>
            <person name="Niang G."/>
            <person name="Scheremetjew M."/>
            <person name="Finn R."/>
            <person name="Kale V."/>
            <person name="Holt S."/>
            <person name="Cochrane G."/>
            <person name="Meng A."/>
            <person name="Brown T."/>
            <person name="Cohen L."/>
        </authorList>
    </citation>
    <scope>NUCLEOTIDE SEQUENCE</scope>
    <source>
        <strain evidence="8">CCMP1897</strain>
    </source>
</reference>
<dbReference type="NCBIfam" id="TIGR01378">
    <property type="entry name" value="thi_PPkinase"/>
    <property type="match status" value="1"/>
</dbReference>
<dbReference type="GO" id="GO:0030975">
    <property type="term" value="F:thiamine binding"/>
    <property type="evidence" value="ECO:0007669"/>
    <property type="project" value="InterPro"/>
</dbReference>
<accession>A0A7S3UBY4</accession>
<dbReference type="Gene3D" id="2.60.120.320">
    <property type="entry name" value="Thiamin pyrophosphokinase, thiamin-binding domain"/>
    <property type="match status" value="1"/>
</dbReference>
<dbReference type="GO" id="GO:0006772">
    <property type="term" value="P:thiamine metabolic process"/>
    <property type="evidence" value="ECO:0007669"/>
    <property type="project" value="InterPro"/>
</dbReference>
<dbReference type="InterPro" id="IPR007373">
    <property type="entry name" value="Thiamin_PyroPKinase_B1-bd"/>
</dbReference>
<dbReference type="InterPro" id="IPR006282">
    <property type="entry name" value="Thi_PPkinase"/>
</dbReference>
<evidence type="ECO:0000313" key="8">
    <source>
        <dbReference type="EMBL" id="CAE0609608.1"/>
    </source>
</evidence>
<dbReference type="Pfam" id="PF04265">
    <property type="entry name" value="TPK_B1_binding"/>
    <property type="match status" value="1"/>
</dbReference>
<evidence type="ECO:0000256" key="6">
    <source>
        <dbReference type="ARBA" id="ARBA00025120"/>
    </source>
</evidence>
<dbReference type="SUPFAM" id="SSF63862">
    <property type="entry name" value="Thiamin pyrophosphokinase, substrate-binding domain"/>
    <property type="match status" value="1"/>
</dbReference>
<keyword evidence="4" id="KW-0418">Kinase</keyword>